<reference evidence="2 3" key="1">
    <citation type="submission" date="2020-07" db="EMBL/GenBank/DDBJ databases">
        <title>Sequencing the genomes of 1000 actinobacteria strains.</title>
        <authorList>
            <person name="Klenk H.-P."/>
        </authorList>
    </citation>
    <scope>NUCLEOTIDE SEQUENCE [LARGE SCALE GENOMIC DNA]</scope>
    <source>
        <strain evidence="2 3">DSM 21349</strain>
    </source>
</reference>
<keyword evidence="1" id="KW-0812">Transmembrane</keyword>
<accession>A0A7W3IYU7</accession>
<proteinExistence type="predicted"/>
<protein>
    <submittedName>
        <fullName evidence="2">Pilus assembly protein Flp/PilA</fullName>
    </submittedName>
</protein>
<name>A0A7W3IYU7_9ACTN</name>
<dbReference type="Proteomes" id="UP000580910">
    <property type="component" value="Unassembled WGS sequence"/>
</dbReference>
<evidence type="ECO:0000313" key="3">
    <source>
        <dbReference type="Proteomes" id="UP000580910"/>
    </source>
</evidence>
<keyword evidence="3" id="KW-1185">Reference proteome</keyword>
<sequence length="65" mass="6835">MVEKIVLWSLTALLGGPSSARDQRGASAVEYGLFLALIAAVIIVTVTTMGIKVGNAYDSVVTLWP</sequence>
<comment type="caution">
    <text evidence="2">The sequence shown here is derived from an EMBL/GenBank/DDBJ whole genome shotgun (WGS) entry which is preliminary data.</text>
</comment>
<keyword evidence="1" id="KW-1133">Transmembrane helix</keyword>
<evidence type="ECO:0000256" key="1">
    <source>
        <dbReference type="SAM" id="Phobius"/>
    </source>
</evidence>
<dbReference type="AlphaFoldDB" id="A0A7W3IYU7"/>
<dbReference type="Pfam" id="PF04964">
    <property type="entry name" value="Flp_Fap"/>
    <property type="match status" value="1"/>
</dbReference>
<dbReference type="EMBL" id="JACGXA010000001">
    <property type="protein sequence ID" value="MBA8803181.1"/>
    <property type="molecule type" value="Genomic_DNA"/>
</dbReference>
<evidence type="ECO:0000313" key="2">
    <source>
        <dbReference type="EMBL" id="MBA8803181.1"/>
    </source>
</evidence>
<dbReference type="InterPro" id="IPR007047">
    <property type="entry name" value="Flp_Fap"/>
</dbReference>
<feature type="transmembrane region" description="Helical" evidence="1">
    <location>
        <begin position="30"/>
        <end position="51"/>
    </location>
</feature>
<dbReference type="RefSeq" id="WP_182538014.1">
    <property type="nucleotide sequence ID" value="NZ_JACGXA010000001.1"/>
</dbReference>
<organism evidence="2 3">
    <name type="scientific">Nocardioides ginsengisegetis</name>
    <dbReference type="NCBI Taxonomy" id="661491"/>
    <lineage>
        <taxon>Bacteria</taxon>
        <taxon>Bacillati</taxon>
        <taxon>Actinomycetota</taxon>
        <taxon>Actinomycetes</taxon>
        <taxon>Propionibacteriales</taxon>
        <taxon>Nocardioidaceae</taxon>
        <taxon>Nocardioides</taxon>
    </lineage>
</organism>
<gene>
    <name evidence="2" type="ORF">FB382_001472</name>
</gene>
<keyword evidence="1" id="KW-0472">Membrane</keyword>